<organism evidence="2 3">
    <name type="scientific">Paenibacillus filicis</name>
    <dbReference type="NCBI Taxonomy" id="669464"/>
    <lineage>
        <taxon>Bacteria</taxon>
        <taxon>Bacillati</taxon>
        <taxon>Bacillota</taxon>
        <taxon>Bacilli</taxon>
        <taxon>Bacillales</taxon>
        <taxon>Paenibacillaceae</taxon>
        <taxon>Paenibacillus</taxon>
    </lineage>
</organism>
<proteinExistence type="predicted"/>
<reference evidence="2 3" key="1">
    <citation type="submission" date="2024-04" db="EMBL/GenBank/DDBJ databases">
        <title>draft genome sequnece of Paenibacillus filicis.</title>
        <authorList>
            <person name="Kim D.-U."/>
        </authorList>
    </citation>
    <scope>NUCLEOTIDE SEQUENCE [LARGE SCALE GENOMIC DNA]</scope>
    <source>
        <strain evidence="2 3">KACC14197</strain>
    </source>
</reference>
<feature type="compositionally biased region" description="Polar residues" evidence="1">
    <location>
        <begin position="122"/>
        <end position="132"/>
    </location>
</feature>
<evidence type="ECO:0000313" key="3">
    <source>
        <dbReference type="Proteomes" id="UP001469365"/>
    </source>
</evidence>
<evidence type="ECO:0008006" key="4">
    <source>
        <dbReference type="Google" id="ProtNLM"/>
    </source>
</evidence>
<dbReference type="RefSeq" id="WP_341418286.1">
    <property type="nucleotide sequence ID" value="NZ_JBBPCC010000019.1"/>
</dbReference>
<keyword evidence="3" id="KW-1185">Reference proteome</keyword>
<name>A0ABU9DQM4_9BACL</name>
<dbReference type="Proteomes" id="UP001469365">
    <property type="component" value="Unassembled WGS sequence"/>
</dbReference>
<accession>A0ABU9DQM4</accession>
<gene>
    <name evidence="2" type="ORF">WMW72_24920</name>
</gene>
<dbReference type="EMBL" id="JBBPCC010000019">
    <property type="protein sequence ID" value="MEK8131152.1"/>
    <property type="molecule type" value="Genomic_DNA"/>
</dbReference>
<evidence type="ECO:0000313" key="2">
    <source>
        <dbReference type="EMBL" id="MEK8131152.1"/>
    </source>
</evidence>
<evidence type="ECO:0000256" key="1">
    <source>
        <dbReference type="SAM" id="MobiDB-lite"/>
    </source>
</evidence>
<comment type="caution">
    <text evidence="2">The sequence shown here is derived from an EMBL/GenBank/DDBJ whole genome shotgun (WGS) entry which is preliminary data.</text>
</comment>
<feature type="region of interest" description="Disordered" evidence="1">
    <location>
        <begin position="122"/>
        <end position="145"/>
    </location>
</feature>
<protein>
    <recommendedName>
        <fullName evidence="4">VOC domain-containing protein</fullName>
    </recommendedName>
</protein>
<sequence length="153" mass="16868">MNHIFLREESIDMNGTALFFQFATNHEAYMALDTLEELGYRASLHTETDRTVLHIDVGRQDLTSALEIGQAHGGRLMETDEAPSETVTFAMAYDPEGMISIPAHLINEEEEGIQTDTSASAYANRSSGSYNDNDPEFDPSGSDYDGFDAGIHL</sequence>